<organism evidence="1 2">
    <name type="scientific">Providencia rettgeri</name>
    <dbReference type="NCBI Taxonomy" id="587"/>
    <lineage>
        <taxon>Bacteria</taxon>
        <taxon>Pseudomonadati</taxon>
        <taxon>Pseudomonadota</taxon>
        <taxon>Gammaproteobacteria</taxon>
        <taxon>Enterobacterales</taxon>
        <taxon>Morganellaceae</taxon>
        <taxon>Providencia</taxon>
    </lineage>
</organism>
<reference evidence="1" key="1">
    <citation type="submission" date="2021-03" db="EMBL/GenBank/DDBJ databases">
        <title>Molecular epidemiology and mechanisms of colistin and carbapenem resistance in Enterobacteriaceae from clinical isolates, the environment and porcine samples in Pretoria, South Africa.</title>
        <authorList>
            <person name="Bogoshi D."/>
            <person name="Mbelle N.M."/>
            <person name="Naidoo V."/>
            <person name="Osei Sekyere J."/>
        </authorList>
    </citation>
    <scope>NUCLEOTIDE SEQUENCE</scope>
    <source>
        <strain evidence="1">C052</strain>
    </source>
</reference>
<protein>
    <submittedName>
        <fullName evidence="1">Uncharacterized protein</fullName>
    </submittedName>
</protein>
<gene>
    <name evidence="1" type="ORF">J4727_19720</name>
</gene>
<name>A0A939SPM3_PRORE</name>
<dbReference type="AlphaFoldDB" id="A0A939SPM3"/>
<evidence type="ECO:0000313" key="1">
    <source>
        <dbReference type="EMBL" id="MBO1916677.1"/>
    </source>
</evidence>
<evidence type="ECO:0000313" key="2">
    <source>
        <dbReference type="Proteomes" id="UP000664477"/>
    </source>
</evidence>
<dbReference type="Proteomes" id="UP000664477">
    <property type="component" value="Unassembled WGS sequence"/>
</dbReference>
<accession>A0A939SPM3</accession>
<dbReference type="EMBL" id="JAGETQ010000248">
    <property type="protein sequence ID" value="MBO1916677.1"/>
    <property type="molecule type" value="Genomic_DNA"/>
</dbReference>
<sequence length="55" mass="6199">MDELCVINLLSFVLLHYFLYAATSAVEDRMSATNSQKQPHTRLLTEMSVLITIIG</sequence>
<proteinExistence type="predicted"/>
<comment type="caution">
    <text evidence="1">The sequence shown here is derived from an EMBL/GenBank/DDBJ whole genome shotgun (WGS) entry which is preliminary data.</text>
</comment>